<feature type="region of interest" description="Disordered" evidence="1">
    <location>
        <begin position="107"/>
        <end position="141"/>
    </location>
</feature>
<protein>
    <submittedName>
        <fullName evidence="2">Uncharacterized protein</fullName>
    </submittedName>
</protein>
<evidence type="ECO:0000313" key="2">
    <source>
        <dbReference type="EMBL" id="CAH1430353.1"/>
    </source>
</evidence>
<accession>A0AAU9N087</accession>
<organism evidence="2 3">
    <name type="scientific">Lactuca virosa</name>
    <dbReference type="NCBI Taxonomy" id="75947"/>
    <lineage>
        <taxon>Eukaryota</taxon>
        <taxon>Viridiplantae</taxon>
        <taxon>Streptophyta</taxon>
        <taxon>Embryophyta</taxon>
        <taxon>Tracheophyta</taxon>
        <taxon>Spermatophyta</taxon>
        <taxon>Magnoliopsida</taxon>
        <taxon>eudicotyledons</taxon>
        <taxon>Gunneridae</taxon>
        <taxon>Pentapetalae</taxon>
        <taxon>asterids</taxon>
        <taxon>campanulids</taxon>
        <taxon>Asterales</taxon>
        <taxon>Asteraceae</taxon>
        <taxon>Cichorioideae</taxon>
        <taxon>Cichorieae</taxon>
        <taxon>Lactucinae</taxon>
        <taxon>Lactuca</taxon>
    </lineage>
</organism>
<name>A0AAU9N087_9ASTR</name>
<gene>
    <name evidence="2" type="ORF">LVIROSA_LOCUS17134</name>
</gene>
<evidence type="ECO:0000313" key="3">
    <source>
        <dbReference type="Proteomes" id="UP001157418"/>
    </source>
</evidence>
<dbReference type="AlphaFoldDB" id="A0AAU9N087"/>
<dbReference type="EMBL" id="CAKMRJ010003334">
    <property type="protein sequence ID" value="CAH1430353.1"/>
    <property type="molecule type" value="Genomic_DNA"/>
</dbReference>
<proteinExistence type="predicted"/>
<dbReference type="Proteomes" id="UP001157418">
    <property type="component" value="Unassembled WGS sequence"/>
</dbReference>
<sequence length="141" mass="15512">MSSLVKRCSYSTIIALVTDLLQPFLSTTDREGGTVIVTTELPTVTSLHMLLLCHRRLNRSTLPMNSPSRPPLADDDARRETLDHSSIYNSTTFNTGDPVGRVRCQLSRSTTSPVDGRFSFTTTTPGDQSNRVTGPTSIFYS</sequence>
<evidence type="ECO:0000256" key="1">
    <source>
        <dbReference type="SAM" id="MobiDB-lite"/>
    </source>
</evidence>
<reference evidence="2 3" key="1">
    <citation type="submission" date="2022-01" db="EMBL/GenBank/DDBJ databases">
        <authorList>
            <person name="Xiong W."/>
            <person name="Schranz E."/>
        </authorList>
    </citation>
    <scope>NUCLEOTIDE SEQUENCE [LARGE SCALE GENOMIC DNA]</scope>
</reference>
<feature type="region of interest" description="Disordered" evidence="1">
    <location>
        <begin position="60"/>
        <end position="79"/>
    </location>
</feature>
<keyword evidence="3" id="KW-1185">Reference proteome</keyword>
<comment type="caution">
    <text evidence="2">The sequence shown here is derived from an EMBL/GenBank/DDBJ whole genome shotgun (WGS) entry which is preliminary data.</text>
</comment>